<feature type="transmembrane region" description="Helical" evidence="1">
    <location>
        <begin position="51"/>
        <end position="76"/>
    </location>
</feature>
<name>G7YV58_CLOSI</name>
<evidence type="ECO:0000313" key="3">
    <source>
        <dbReference type="Proteomes" id="UP000008909"/>
    </source>
</evidence>
<dbReference type="AlphaFoldDB" id="G7YV58"/>
<reference evidence="2" key="1">
    <citation type="journal article" date="2011" name="Genome Biol.">
        <title>The draft genome of the carcinogenic human liver fluke Clonorchis sinensis.</title>
        <authorList>
            <person name="Wang X."/>
            <person name="Chen W."/>
            <person name="Huang Y."/>
            <person name="Sun J."/>
            <person name="Men J."/>
            <person name="Liu H."/>
            <person name="Luo F."/>
            <person name="Guo L."/>
            <person name="Lv X."/>
            <person name="Deng C."/>
            <person name="Zhou C."/>
            <person name="Fan Y."/>
            <person name="Li X."/>
            <person name="Huang L."/>
            <person name="Hu Y."/>
            <person name="Liang C."/>
            <person name="Hu X."/>
            <person name="Xu J."/>
            <person name="Yu X."/>
        </authorList>
    </citation>
    <scope>NUCLEOTIDE SEQUENCE [LARGE SCALE GENOMIC DNA]</scope>
    <source>
        <strain evidence="2">Henan</strain>
    </source>
</reference>
<protein>
    <submittedName>
        <fullName evidence="2">Uncharacterized protein</fullName>
    </submittedName>
</protein>
<keyword evidence="1" id="KW-0472">Membrane</keyword>
<evidence type="ECO:0000313" key="2">
    <source>
        <dbReference type="EMBL" id="GAA56838.1"/>
    </source>
</evidence>
<keyword evidence="1" id="KW-1133">Transmembrane helix</keyword>
<evidence type="ECO:0000256" key="1">
    <source>
        <dbReference type="SAM" id="Phobius"/>
    </source>
</evidence>
<gene>
    <name evidence="2" type="ORF">CLF_111640</name>
</gene>
<proteinExistence type="predicted"/>
<sequence>MGLFKIRGQHFAAFPDEEAISFVCVCTTFKLDLYIFRILAQRPFSHWIAGWFLVLLAVKAHTITLRILMLLCNVFAQRSSQSKLTDTRSSFPVADAQMRKRLKPSCFGRKYVNTGPLDV</sequence>
<keyword evidence="3" id="KW-1185">Reference proteome</keyword>
<keyword evidence="1" id="KW-0812">Transmembrane</keyword>
<organism evidence="2 3">
    <name type="scientific">Clonorchis sinensis</name>
    <name type="common">Chinese liver fluke</name>
    <dbReference type="NCBI Taxonomy" id="79923"/>
    <lineage>
        <taxon>Eukaryota</taxon>
        <taxon>Metazoa</taxon>
        <taxon>Spiralia</taxon>
        <taxon>Lophotrochozoa</taxon>
        <taxon>Platyhelminthes</taxon>
        <taxon>Trematoda</taxon>
        <taxon>Digenea</taxon>
        <taxon>Opisthorchiida</taxon>
        <taxon>Opisthorchiata</taxon>
        <taxon>Opisthorchiidae</taxon>
        <taxon>Clonorchis</taxon>
    </lineage>
</organism>
<dbReference type="Proteomes" id="UP000008909">
    <property type="component" value="Unassembled WGS sequence"/>
</dbReference>
<accession>G7YV58</accession>
<dbReference type="EMBL" id="DF144405">
    <property type="protein sequence ID" value="GAA56838.1"/>
    <property type="molecule type" value="Genomic_DNA"/>
</dbReference>
<reference key="2">
    <citation type="submission" date="2011-10" db="EMBL/GenBank/DDBJ databases">
        <title>The genome and transcriptome sequence of Clonorchis sinensis provide insights into the carcinogenic liver fluke.</title>
        <authorList>
            <person name="Wang X."/>
            <person name="Huang Y."/>
            <person name="Chen W."/>
            <person name="Liu H."/>
            <person name="Guo L."/>
            <person name="Chen Y."/>
            <person name="Luo F."/>
            <person name="Zhou W."/>
            <person name="Sun J."/>
            <person name="Mao Q."/>
            <person name="Liang P."/>
            <person name="Zhou C."/>
            <person name="Tian Y."/>
            <person name="Men J."/>
            <person name="Lv X."/>
            <person name="Huang L."/>
            <person name="Zhou J."/>
            <person name="Hu Y."/>
            <person name="Li R."/>
            <person name="Zhang F."/>
            <person name="Lei H."/>
            <person name="Li X."/>
            <person name="Hu X."/>
            <person name="Liang C."/>
            <person name="Xu J."/>
            <person name="Wu Z."/>
            <person name="Yu X."/>
        </authorList>
    </citation>
    <scope>NUCLEOTIDE SEQUENCE</scope>
    <source>
        <strain>Henan</strain>
    </source>
</reference>